<dbReference type="InterPro" id="IPR014756">
    <property type="entry name" value="Ig_E-set"/>
</dbReference>
<dbReference type="SUPFAM" id="SSF81296">
    <property type="entry name" value="E set domains"/>
    <property type="match status" value="1"/>
</dbReference>
<feature type="transmembrane region" description="Helical" evidence="2">
    <location>
        <begin position="88"/>
        <end position="109"/>
    </location>
</feature>
<dbReference type="Pfam" id="PF00174">
    <property type="entry name" value="Oxidored_molyb"/>
    <property type="match status" value="1"/>
</dbReference>
<evidence type="ECO:0000256" key="1">
    <source>
        <dbReference type="SAM" id="MobiDB-lite"/>
    </source>
</evidence>
<dbReference type="PANTHER" id="PTHR19372:SF7">
    <property type="entry name" value="SULFITE OXIDASE, MITOCHONDRIAL"/>
    <property type="match status" value="1"/>
</dbReference>
<gene>
    <name evidence="4" type="ORF">GCM10009560_44970</name>
</gene>
<sequence>MTAETPACKVEAPASTPASTPVPAPRVSAAFGVLAAALALGGAELAAALVGRPEAGPLLAVGSVFIDLSPAWLKDFAIRTFGAADKLVLLLTLAGVIAVAAGVIGTAALRRPRLAITALAGLAALAGAAALSRPGARPADVLPASVGAVGGTLALLYTRRGLRPRPAGQVTPAALARPGQPVPSTAQPARMAGAERRVLLTRGSAILGLAVLSGGAGRAITSARRSSADGRALVLPRPADPAGALPASVSLNVPGLSPFTTPNDAFYRVDTALIVPRVPHQEWTLRVHGLVDRPVELSFADLLARPLSERDITLTCVSNEVGGPYAGHARWLGVDLAALLREAGIRPGADQILSCSADGWTASTALESVLDGRDALLAIAMNGAALPPAHGFPARMIVPGLYGYVSATKWVIDLKLTRFADERAYWTRRGWAERAPIKTASRIEVPKPFAEVPAGPVTVAGTAWAQHRGIAAVEVRVDDGAWRQADLAASAGPDTWRQWQTTWQAAPGQHRLEVRATDATGHTQPAERLPPIPDGATGWHSVLVTVT</sequence>
<keyword evidence="5" id="KW-1185">Reference proteome</keyword>
<feature type="transmembrane region" description="Helical" evidence="2">
    <location>
        <begin position="199"/>
        <end position="217"/>
    </location>
</feature>
<evidence type="ECO:0000313" key="5">
    <source>
        <dbReference type="Proteomes" id="UP001501578"/>
    </source>
</evidence>
<feature type="transmembrane region" description="Helical" evidence="2">
    <location>
        <begin position="116"/>
        <end position="135"/>
    </location>
</feature>
<dbReference type="InterPro" id="IPR036374">
    <property type="entry name" value="OxRdtase_Mopterin-bd_sf"/>
</dbReference>
<dbReference type="EMBL" id="BAAAHQ010000023">
    <property type="protein sequence ID" value="GAA0936355.1"/>
    <property type="molecule type" value="Genomic_DNA"/>
</dbReference>
<keyword evidence="2" id="KW-0472">Membrane</keyword>
<evidence type="ECO:0000256" key="2">
    <source>
        <dbReference type="SAM" id="Phobius"/>
    </source>
</evidence>
<organism evidence="4 5">
    <name type="scientific">Nonomuraea longicatena</name>
    <dbReference type="NCBI Taxonomy" id="83682"/>
    <lineage>
        <taxon>Bacteria</taxon>
        <taxon>Bacillati</taxon>
        <taxon>Actinomycetota</taxon>
        <taxon>Actinomycetes</taxon>
        <taxon>Streptosporangiales</taxon>
        <taxon>Streptosporangiaceae</taxon>
        <taxon>Nonomuraea</taxon>
    </lineage>
</organism>
<accession>A0ABN1Q3A3</accession>
<comment type="caution">
    <text evidence="4">The sequence shown here is derived from an EMBL/GenBank/DDBJ whole genome shotgun (WGS) entry which is preliminary data.</text>
</comment>
<dbReference type="SUPFAM" id="SSF56524">
    <property type="entry name" value="Oxidoreductase molybdopterin-binding domain"/>
    <property type="match status" value="1"/>
</dbReference>
<proteinExistence type="predicted"/>
<dbReference type="Gene3D" id="3.90.420.10">
    <property type="entry name" value="Oxidoreductase, molybdopterin-binding domain"/>
    <property type="match status" value="1"/>
</dbReference>
<evidence type="ECO:0000259" key="3">
    <source>
        <dbReference type="Pfam" id="PF00174"/>
    </source>
</evidence>
<dbReference type="InterPro" id="IPR000572">
    <property type="entry name" value="OxRdtase_Mopterin-bd_dom"/>
</dbReference>
<keyword evidence="2" id="KW-0812">Transmembrane</keyword>
<dbReference type="PANTHER" id="PTHR19372">
    <property type="entry name" value="SULFITE REDUCTASE"/>
    <property type="match status" value="1"/>
</dbReference>
<feature type="transmembrane region" description="Helical" evidence="2">
    <location>
        <begin position="29"/>
        <end position="50"/>
    </location>
</feature>
<feature type="transmembrane region" description="Helical" evidence="2">
    <location>
        <begin position="141"/>
        <end position="158"/>
    </location>
</feature>
<reference evidence="4 5" key="1">
    <citation type="journal article" date="2019" name="Int. J. Syst. Evol. Microbiol.">
        <title>The Global Catalogue of Microorganisms (GCM) 10K type strain sequencing project: providing services to taxonomists for standard genome sequencing and annotation.</title>
        <authorList>
            <consortium name="The Broad Institute Genomics Platform"/>
            <consortium name="The Broad Institute Genome Sequencing Center for Infectious Disease"/>
            <person name="Wu L."/>
            <person name="Ma J."/>
        </authorList>
    </citation>
    <scope>NUCLEOTIDE SEQUENCE [LARGE SCALE GENOMIC DNA]</scope>
    <source>
        <strain evidence="4 5">JCM 11136</strain>
    </source>
</reference>
<feature type="compositionally biased region" description="Low complexity" evidence="1">
    <location>
        <begin position="12"/>
        <end position="22"/>
    </location>
</feature>
<protein>
    <submittedName>
        <fullName evidence="4">Sulfite oxidase</fullName>
    </submittedName>
</protein>
<feature type="region of interest" description="Disordered" evidence="1">
    <location>
        <begin position="1"/>
        <end position="22"/>
    </location>
</feature>
<dbReference type="Gene3D" id="2.60.40.650">
    <property type="match status" value="1"/>
</dbReference>
<dbReference type="Proteomes" id="UP001501578">
    <property type="component" value="Unassembled WGS sequence"/>
</dbReference>
<name>A0ABN1Q3A3_9ACTN</name>
<evidence type="ECO:0000313" key="4">
    <source>
        <dbReference type="EMBL" id="GAA0936355.1"/>
    </source>
</evidence>
<feature type="domain" description="Oxidoreductase molybdopterin-binding" evidence="3">
    <location>
        <begin position="275"/>
        <end position="421"/>
    </location>
</feature>
<keyword evidence="2" id="KW-1133">Transmembrane helix</keyword>